<name>A0ABN7T7I0_OIKDI</name>
<dbReference type="Proteomes" id="UP001158576">
    <property type="component" value="Chromosome 2"/>
</dbReference>
<protein>
    <submittedName>
        <fullName evidence="3">Oidioi.mRNA.OKI2018_I69.chr2.g6356.t1.cds</fullName>
    </submittedName>
</protein>
<accession>A0ABN7T7I0</accession>
<evidence type="ECO:0000256" key="2">
    <source>
        <dbReference type="SAM" id="MobiDB-lite"/>
    </source>
</evidence>
<feature type="coiled-coil region" evidence="1">
    <location>
        <begin position="211"/>
        <end position="238"/>
    </location>
</feature>
<sequence>MFLNDEDFVEFSCSRDECKMHSVDLAGNLHELEGSIHIGEASTPYSNAAYVISLGNEKIYLCDCSIQKLPVPGLYIVQEPRWNRLFRIELVGLDELQIVNFEEILEKFAMSFQKLASRIHKEHSLSSLSLSPSESTKSTSRVSKMGETFSRLRKRCRPALTDAFSTLRKRSKGISQSTENLARLSLSPFRRKKGSPIVRNVAEIPAQNMCRAEILDEIEKLEIECEALREMHDLYRNNPRESVPQSLISSRAQNAKRLAELRSRLSDLDQICKRSSTGTILNSSVDSSINQSVSIPDELLVSDVPNSPILIAKSLHPMPRTCQEDEPESQPNSGTSESARNCEKVGTAPRKPGRTRSMRSLQRKPINSSTQVAQTVSESDLRLEELHSELIQVLNIFDKPSRIDLHQETLPV</sequence>
<proteinExistence type="predicted"/>
<organism evidence="3 4">
    <name type="scientific">Oikopleura dioica</name>
    <name type="common">Tunicate</name>
    <dbReference type="NCBI Taxonomy" id="34765"/>
    <lineage>
        <taxon>Eukaryota</taxon>
        <taxon>Metazoa</taxon>
        <taxon>Chordata</taxon>
        <taxon>Tunicata</taxon>
        <taxon>Appendicularia</taxon>
        <taxon>Copelata</taxon>
        <taxon>Oikopleuridae</taxon>
        <taxon>Oikopleura</taxon>
    </lineage>
</organism>
<keyword evidence="1" id="KW-0175">Coiled coil</keyword>
<keyword evidence="4" id="KW-1185">Reference proteome</keyword>
<gene>
    <name evidence="3" type="ORF">OKIOD_LOCUS15121</name>
</gene>
<reference evidence="3 4" key="1">
    <citation type="submission" date="2021-04" db="EMBL/GenBank/DDBJ databases">
        <authorList>
            <person name="Bliznina A."/>
        </authorList>
    </citation>
    <scope>NUCLEOTIDE SEQUENCE [LARGE SCALE GENOMIC DNA]</scope>
</reference>
<feature type="region of interest" description="Disordered" evidence="2">
    <location>
        <begin position="319"/>
        <end position="373"/>
    </location>
</feature>
<feature type="compositionally biased region" description="Polar residues" evidence="2">
    <location>
        <begin position="329"/>
        <end position="339"/>
    </location>
</feature>
<evidence type="ECO:0000313" key="3">
    <source>
        <dbReference type="EMBL" id="CAG5112102.1"/>
    </source>
</evidence>
<dbReference type="EMBL" id="OU015567">
    <property type="protein sequence ID" value="CAG5112102.1"/>
    <property type="molecule type" value="Genomic_DNA"/>
</dbReference>
<evidence type="ECO:0000256" key="1">
    <source>
        <dbReference type="SAM" id="Coils"/>
    </source>
</evidence>
<evidence type="ECO:0000313" key="4">
    <source>
        <dbReference type="Proteomes" id="UP001158576"/>
    </source>
</evidence>